<organism evidence="6 7">
    <name type="scientific">Methylocella silvestris</name>
    <dbReference type="NCBI Taxonomy" id="199596"/>
    <lineage>
        <taxon>Bacteria</taxon>
        <taxon>Pseudomonadati</taxon>
        <taxon>Pseudomonadota</taxon>
        <taxon>Alphaproteobacteria</taxon>
        <taxon>Hyphomicrobiales</taxon>
        <taxon>Beijerinckiaceae</taxon>
        <taxon>Methylocella</taxon>
    </lineage>
</organism>
<evidence type="ECO:0000259" key="5">
    <source>
        <dbReference type="Pfam" id="PF02797"/>
    </source>
</evidence>
<evidence type="ECO:0000259" key="4">
    <source>
        <dbReference type="Pfam" id="PF00195"/>
    </source>
</evidence>
<dbReference type="EMBL" id="PDZR01000054">
    <property type="protein sequence ID" value="PNG24181.1"/>
    <property type="molecule type" value="Genomic_DNA"/>
</dbReference>
<dbReference type="Gene3D" id="3.40.47.10">
    <property type="match status" value="2"/>
</dbReference>
<dbReference type="InterPro" id="IPR012328">
    <property type="entry name" value="Chalcone/stilbene_synt_C"/>
</dbReference>
<dbReference type="InterPro" id="IPR016039">
    <property type="entry name" value="Thiolase-like"/>
</dbReference>
<dbReference type="Proteomes" id="UP000236286">
    <property type="component" value="Unassembled WGS sequence"/>
</dbReference>
<dbReference type="InterPro" id="IPR011141">
    <property type="entry name" value="Polyketide_synthase_type-III"/>
</dbReference>
<dbReference type="AlphaFoldDB" id="A0A2J7TBN3"/>
<evidence type="ECO:0000256" key="2">
    <source>
        <dbReference type="ARBA" id="ARBA00022679"/>
    </source>
</evidence>
<gene>
    <name evidence="6" type="ORF">CR492_20140</name>
</gene>
<evidence type="ECO:0000256" key="1">
    <source>
        <dbReference type="ARBA" id="ARBA00005531"/>
    </source>
</evidence>
<protein>
    <submittedName>
        <fullName evidence="6">Type III polyketide synthase</fullName>
    </submittedName>
</protein>
<sequence length="360" mass="38418">MPSHAYINTIATAVPVHDVHSFFLRFASSQLADDSRLREVFNRMAEKGGIEHRFSCFAPAADPDGASLDAAGMFRRGAFPSTARRMQLFSAQAPALAQKSVERALLGEDRERITHLIVTTCTGYSAPGLDLDIIARCELPGSIERTTVGFMGCYAAITALKLARHIVRSQSEARVLIVNAELCTLHLKESADLEELLSFCLWGDGAAAALVSARPTGIGLDGFHAVAIPDTRALMTWDIGDDGFNMVLSGRVPGAIHHALGAAIGGILDGRRVADIDLWAIHPGGRSILGAVERALDLAPDDLSHSRDVLRAYGNMSSATIMFVLERMLRGFSENCAGCAMAFGPGLTAETMLFHTAGAA</sequence>
<feature type="domain" description="Chalcone/stilbene synthase C-terminal" evidence="5">
    <location>
        <begin position="228"/>
        <end position="356"/>
    </location>
</feature>
<proteinExistence type="inferred from homology"/>
<name>A0A2J7TBN3_METSI</name>
<dbReference type="SUPFAM" id="SSF53901">
    <property type="entry name" value="Thiolase-like"/>
    <property type="match status" value="2"/>
</dbReference>
<dbReference type="Pfam" id="PF02797">
    <property type="entry name" value="Chal_sti_synt_C"/>
    <property type="match status" value="1"/>
</dbReference>
<dbReference type="GO" id="GO:0030639">
    <property type="term" value="P:polyketide biosynthetic process"/>
    <property type="evidence" value="ECO:0007669"/>
    <property type="project" value="TreeGrafter"/>
</dbReference>
<dbReference type="RefSeq" id="WP_102845491.1">
    <property type="nucleotide sequence ID" value="NZ_PDZR01000054.1"/>
</dbReference>
<reference evidence="6 7" key="1">
    <citation type="submission" date="2017-10" db="EMBL/GenBank/DDBJ databases">
        <title>Genome announcement of Methylocella silvestris TVC from permafrost.</title>
        <authorList>
            <person name="Wang J."/>
            <person name="Geng K."/>
            <person name="Ul-Haque F."/>
            <person name="Crombie A.T."/>
            <person name="Street L.E."/>
            <person name="Wookey P.A."/>
            <person name="Murrell J.C."/>
            <person name="Pratscher J."/>
        </authorList>
    </citation>
    <scope>NUCLEOTIDE SEQUENCE [LARGE SCALE GENOMIC DNA]</scope>
    <source>
        <strain evidence="6 7">TVC</strain>
    </source>
</reference>
<feature type="active site" description="Acyl-thioester intermediate" evidence="3">
    <location>
        <position position="153"/>
    </location>
</feature>
<evidence type="ECO:0000313" key="7">
    <source>
        <dbReference type="Proteomes" id="UP000236286"/>
    </source>
</evidence>
<feature type="domain" description="Chalcone/stilbene synthase N-terminal" evidence="4">
    <location>
        <begin position="13"/>
        <end position="215"/>
    </location>
</feature>
<dbReference type="OrthoDB" id="9786288at2"/>
<dbReference type="PANTHER" id="PTHR11877:SF46">
    <property type="entry name" value="TYPE III POLYKETIDE SYNTHASE A"/>
    <property type="match status" value="1"/>
</dbReference>
<dbReference type="PIRSF" id="PIRSF000451">
    <property type="entry name" value="PKS_III"/>
    <property type="match status" value="1"/>
</dbReference>
<accession>A0A2J7TBN3</accession>
<dbReference type="GO" id="GO:0016747">
    <property type="term" value="F:acyltransferase activity, transferring groups other than amino-acyl groups"/>
    <property type="evidence" value="ECO:0007669"/>
    <property type="project" value="InterPro"/>
</dbReference>
<comment type="caution">
    <text evidence="6">The sequence shown here is derived from an EMBL/GenBank/DDBJ whole genome shotgun (WGS) entry which is preliminary data.</text>
</comment>
<comment type="similarity">
    <text evidence="1">Belongs to the thiolase-like superfamily. Chalcone/stilbene synthases family.</text>
</comment>
<keyword evidence="2" id="KW-0808">Transferase</keyword>
<evidence type="ECO:0000313" key="6">
    <source>
        <dbReference type="EMBL" id="PNG24181.1"/>
    </source>
</evidence>
<dbReference type="PANTHER" id="PTHR11877">
    <property type="entry name" value="HYDROXYMETHYLGLUTARYL-COA SYNTHASE"/>
    <property type="match status" value="1"/>
</dbReference>
<dbReference type="InterPro" id="IPR001099">
    <property type="entry name" value="Chalcone/stilbene_synt_N"/>
</dbReference>
<evidence type="ECO:0000256" key="3">
    <source>
        <dbReference type="PIRSR" id="PIRSR000451-1"/>
    </source>
</evidence>
<dbReference type="Pfam" id="PF00195">
    <property type="entry name" value="Chal_sti_synt_N"/>
    <property type="match status" value="1"/>
</dbReference>
<dbReference type="CDD" id="cd00831">
    <property type="entry name" value="CHS_like"/>
    <property type="match status" value="1"/>
</dbReference>